<proteinExistence type="predicted"/>
<dbReference type="EMBL" id="JACRTE010000004">
    <property type="protein sequence ID" value="MBC8596125.1"/>
    <property type="molecule type" value="Genomic_DNA"/>
</dbReference>
<protein>
    <submittedName>
        <fullName evidence="1">Uncharacterized protein</fullName>
    </submittedName>
</protein>
<evidence type="ECO:0000313" key="1">
    <source>
        <dbReference type="EMBL" id="MBC8596125.1"/>
    </source>
</evidence>
<accession>A0A926FD74</accession>
<dbReference type="InterPro" id="IPR053161">
    <property type="entry name" value="Ulvan_degrading_GH"/>
</dbReference>
<dbReference type="PANTHER" id="PTHR36848">
    <property type="entry name" value="DNA-BINDING PROTEIN (PUTATIVE SECRETED PROTEIN)-RELATED"/>
    <property type="match status" value="1"/>
</dbReference>
<evidence type="ECO:0000313" key="2">
    <source>
        <dbReference type="Proteomes" id="UP000647416"/>
    </source>
</evidence>
<reference evidence="1" key="1">
    <citation type="submission" date="2020-08" db="EMBL/GenBank/DDBJ databases">
        <title>Genome public.</title>
        <authorList>
            <person name="Liu C."/>
            <person name="Sun Q."/>
        </authorList>
    </citation>
    <scope>NUCLEOTIDE SEQUENCE</scope>
    <source>
        <strain evidence="1">NSJ-50</strain>
    </source>
</reference>
<dbReference type="AlphaFoldDB" id="A0A926FD74"/>
<gene>
    <name evidence="1" type="ORF">H8706_04485</name>
</gene>
<dbReference type="PANTHER" id="PTHR36848:SF2">
    <property type="entry name" value="SECRETED PROTEIN"/>
    <property type="match status" value="1"/>
</dbReference>
<dbReference type="RefSeq" id="WP_262431672.1">
    <property type="nucleotide sequence ID" value="NZ_JACRTE010000004.1"/>
</dbReference>
<organism evidence="1 2">
    <name type="scientific">Qingrenia yutianensis</name>
    <dbReference type="NCBI Taxonomy" id="2763676"/>
    <lineage>
        <taxon>Bacteria</taxon>
        <taxon>Bacillati</taxon>
        <taxon>Bacillota</taxon>
        <taxon>Clostridia</taxon>
        <taxon>Eubacteriales</taxon>
        <taxon>Oscillospiraceae</taxon>
        <taxon>Qingrenia</taxon>
    </lineage>
</organism>
<keyword evidence="2" id="KW-1185">Reference proteome</keyword>
<name>A0A926FD74_9FIRM</name>
<comment type="caution">
    <text evidence="1">The sequence shown here is derived from an EMBL/GenBank/DDBJ whole genome shotgun (WGS) entry which is preliminary data.</text>
</comment>
<sequence length="912" mass="105208">MTKITGKMLENPPKKYRPVPFWSWNEKLDKTETARQIDLMDKAGLGGYFMHARGGLLTEYMGDEWFENVEIGVSEAQKRGMYAWAYDENGWPSGFGGGIVNGLGIKYQQKYLRMEEGEKQTEHTICNRDGYHFYYEINPFYVDTLDKNVVAEFIKRIYQPYYDRFGGRLEGIFTDEPQVSRKGIPWSFVLADEYFKEYGENLCDRLVHLFKKTDGYEDTRKKFWRLIAKLFSESYSKQIFEWCDKHGLKFTGHLVLEDNMRIQINANGAVMPSYEYYHIPAMDWLGRRISSPLPQIQVASAARQTGKKQVLTEVFGLCGHSVSFAELRWIVEWQTVRGVNLLCPHLEGYSLRGIRKRDYPPAMYYQQPWWGDYEMFTSAMSRIGMLLAEGGAEFDTLLIHPQTSAWITFDNGENEGLEYYQDALDKAISVLEQKHILFDLGDEIMMERHARVDGNTFIIGNQRYKTVVLPAHKDFFENTKNLLAQFEKNGGKIVRFEDIENLAENRVCDTAEITYTKREFDGFTMHYFVNSTGKEQKCKFFAGNKKFDIMTGKTEDFCGEYTFAPTDSIVLFDTGEKTEKTEEEPLENLVLNGEWEIKKADENAFVLDFCDLYIDGKSYGRVHINSVQQIACGFKKRVNVKCVFDFVCDAVPDEIFLVCETPEKFKFTVNGAEYKFCDVGNYIDISFRKSDISKHLKTGGNVIETECDFVQRDEIYENLEKSRIFESEKNKLTYDNEIEAMYLVGNFSAKARGGFEKLDKNAVRTKGEIYIDAPQKCVNLQNIEQQGFLFFAGKITLAKKFDAKNTNLKLKYTAHGINVCEVGVNGKSASKIIWHPYEADISPYVKEGANELEITITNNLRNLLGPHHLKAGESYSVGPASFFKTADLWNHFRAPEWDDNYCITETSVEFKK</sequence>
<dbReference type="Proteomes" id="UP000647416">
    <property type="component" value="Unassembled WGS sequence"/>
</dbReference>